<reference evidence="6 7" key="1">
    <citation type="submission" date="2019-02" db="EMBL/GenBank/DDBJ databases">
        <title>Deep-cultivation of Planctomycetes and their phenomic and genomic characterization uncovers novel biology.</title>
        <authorList>
            <person name="Wiegand S."/>
            <person name="Jogler M."/>
            <person name="Boedeker C."/>
            <person name="Pinto D."/>
            <person name="Vollmers J."/>
            <person name="Rivas-Marin E."/>
            <person name="Kohn T."/>
            <person name="Peeters S.H."/>
            <person name="Heuer A."/>
            <person name="Rast P."/>
            <person name="Oberbeckmann S."/>
            <person name="Bunk B."/>
            <person name="Jeske O."/>
            <person name="Meyerdierks A."/>
            <person name="Storesund J.E."/>
            <person name="Kallscheuer N."/>
            <person name="Luecker S."/>
            <person name="Lage O.M."/>
            <person name="Pohl T."/>
            <person name="Merkel B.J."/>
            <person name="Hornburger P."/>
            <person name="Mueller R.-W."/>
            <person name="Bruemmer F."/>
            <person name="Labrenz M."/>
            <person name="Spormann A.M."/>
            <person name="Op Den Camp H."/>
            <person name="Overmann J."/>
            <person name="Amann R."/>
            <person name="Jetten M.S.M."/>
            <person name="Mascher T."/>
            <person name="Medema M.H."/>
            <person name="Devos D.P."/>
            <person name="Kaster A.-K."/>
            <person name="Ovreas L."/>
            <person name="Rohde M."/>
            <person name="Galperin M.Y."/>
            <person name="Jogler C."/>
        </authorList>
    </citation>
    <scope>NUCLEOTIDE SEQUENCE [LARGE SCALE GENOMIC DNA]</scope>
    <source>
        <strain evidence="6 7">Pla144</strain>
    </source>
</reference>
<dbReference type="Gene3D" id="1.10.10.10">
    <property type="entry name" value="Winged helix-like DNA-binding domain superfamily/Winged helix DNA-binding domain"/>
    <property type="match status" value="1"/>
</dbReference>
<dbReference type="SUPFAM" id="SSF46785">
    <property type="entry name" value="Winged helix' DNA-binding domain"/>
    <property type="match status" value="1"/>
</dbReference>
<evidence type="ECO:0000313" key="7">
    <source>
        <dbReference type="Proteomes" id="UP000318437"/>
    </source>
</evidence>
<name>A0A5C6D614_9BACT</name>
<evidence type="ECO:0000256" key="4">
    <source>
        <dbReference type="ARBA" id="ARBA00023163"/>
    </source>
</evidence>
<dbReference type="AlphaFoldDB" id="A0A5C6D614"/>
<dbReference type="InterPro" id="IPR036388">
    <property type="entry name" value="WH-like_DNA-bd_sf"/>
</dbReference>
<accession>A0A5C6D614</accession>
<evidence type="ECO:0000313" key="6">
    <source>
        <dbReference type="EMBL" id="TWU30309.1"/>
    </source>
</evidence>
<comment type="similarity">
    <text evidence="1">Belongs to the BlaI transcriptional regulatory family.</text>
</comment>
<keyword evidence="7" id="KW-1185">Reference proteome</keyword>
<keyword evidence="3" id="KW-0238">DNA-binding</keyword>
<dbReference type="Gene3D" id="1.10.4040.10">
    <property type="entry name" value="Penicillinase repressor domain"/>
    <property type="match status" value="1"/>
</dbReference>
<comment type="caution">
    <text evidence="6">The sequence shown here is derived from an EMBL/GenBank/DDBJ whole genome shotgun (WGS) entry which is preliminary data.</text>
</comment>
<sequence>MKVLWDQGSLAARDVFAALPHENEWAYKTVKTLLARLVAKGALDYEQIGNSYLYHAAVQRETMTRQEVRSLFQRVRGMTLSPVLAKFIEEVPLSEQEIQHLRQLLEEKRKQNSQGHKISKKKGTKRGK</sequence>
<evidence type="ECO:0000256" key="2">
    <source>
        <dbReference type="ARBA" id="ARBA00023015"/>
    </source>
</evidence>
<keyword evidence="4" id="KW-0804">Transcription</keyword>
<feature type="compositionally biased region" description="Basic residues" evidence="5">
    <location>
        <begin position="117"/>
        <end position="128"/>
    </location>
</feature>
<evidence type="ECO:0000256" key="1">
    <source>
        <dbReference type="ARBA" id="ARBA00011046"/>
    </source>
</evidence>
<protein>
    <submittedName>
        <fullName evidence="6">Penicillinase repressor</fullName>
    </submittedName>
</protein>
<gene>
    <name evidence="6" type="primary">blaI_2</name>
    <name evidence="6" type="ORF">Pla144_10950</name>
</gene>
<dbReference type="InterPro" id="IPR005650">
    <property type="entry name" value="BlaI_family"/>
</dbReference>
<dbReference type="Proteomes" id="UP000318437">
    <property type="component" value="Unassembled WGS sequence"/>
</dbReference>
<dbReference type="InterPro" id="IPR036390">
    <property type="entry name" value="WH_DNA-bd_sf"/>
</dbReference>
<keyword evidence="2" id="KW-0805">Transcription regulation</keyword>
<organism evidence="6 7">
    <name type="scientific">Bythopirellula polymerisocia</name>
    <dbReference type="NCBI Taxonomy" id="2528003"/>
    <lineage>
        <taxon>Bacteria</taxon>
        <taxon>Pseudomonadati</taxon>
        <taxon>Planctomycetota</taxon>
        <taxon>Planctomycetia</taxon>
        <taxon>Pirellulales</taxon>
        <taxon>Lacipirellulaceae</taxon>
        <taxon>Bythopirellula</taxon>
    </lineage>
</organism>
<dbReference type="PIRSF" id="PIRSF019455">
    <property type="entry name" value="CopR_AtkY"/>
    <property type="match status" value="1"/>
</dbReference>
<dbReference type="EMBL" id="SJPS01000001">
    <property type="protein sequence ID" value="TWU30309.1"/>
    <property type="molecule type" value="Genomic_DNA"/>
</dbReference>
<feature type="region of interest" description="Disordered" evidence="5">
    <location>
        <begin position="106"/>
        <end position="128"/>
    </location>
</feature>
<dbReference type="GO" id="GO:0003677">
    <property type="term" value="F:DNA binding"/>
    <property type="evidence" value="ECO:0007669"/>
    <property type="project" value="UniProtKB-KW"/>
</dbReference>
<dbReference type="GO" id="GO:0045892">
    <property type="term" value="P:negative regulation of DNA-templated transcription"/>
    <property type="evidence" value="ECO:0007669"/>
    <property type="project" value="InterPro"/>
</dbReference>
<dbReference type="Pfam" id="PF03965">
    <property type="entry name" value="Penicillinase_R"/>
    <property type="match status" value="1"/>
</dbReference>
<evidence type="ECO:0000256" key="5">
    <source>
        <dbReference type="SAM" id="MobiDB-lite"/>
    </source>
</evidence>
<evidence type="ECO:0000256" key="3">
    <source>
        <dbReference type="ARBA" id="ARBA00023125"/>
    </source>
</evidence>
<proteinExistence type="inferred from homology"/>